<proteinExistence type="predicted"/>
<dbReference type="EMBL" id="WQMT02000002">
    <property type="protein sequence ID" value="KAG9225661.1"/>
    <property type="molecule type" value="Genomic_DNA"/>
</dbReference>
<dbReference type="Proteomes" id="UP000824881">
    <property type="component" value="Unassembled WGS sequence"/>
</dbReference>
<organism evidence="1 2">
    <name type="scientific">Pleurotus cornucopiae</name>
    <name type="common">Cornucopia mushroom</name>
    <dbReference type="NCBI Taxonomy" id="5321"/>
    <lineage>
        <taxon>Eukaryota</taxon>
        <taxon>Fungi</taxon>
        <taxon>Dikarya</taxon>
        <taxon>Basidiomycota</taxon>
        <taxon>Agaricomycotina</taxon>
        <taxon>Agaricomycetes</taxon>
        <taxon>Agaricomycetidae</taxon>
        <taxon>Agaricales</taxon>
        <taxon>Pleurotineae</taxon>
        <taxon>Pleurotaceae</taxon>
        <taxon>Pleurotus</taxon>
    </lineage>
</organism>
<gene>
    <name evidence="1" type="ORF">CCMSSC00406_0007518</name>
</gene>
<accession>A0ACB7J6Q1</accession>
<keyword evidence="2" id="KW-1185">Reference proteome</keyword>
<evidence type="ECO:0000313" key="1">
    <source>
        <dbReference type="EMBL" id="KAG9225661.1"/>
    </source>
</evidence>
<name>A0ACB7J6Q1_PLECO</name>
<comment type="caution">
    <text evidence="1">The sequence shown here is derived from an EMBL/GenBank/DDBJ whole genome shotgun (WGS) entry which is preliminary data.</text>
</comment>
<sequence>MGQRCCHGFSYSTYGTWCRAALATTDSDPVSFAVLGQNATFRASAFNTSFNPTSTPPPFFQIVDLRFLDILGRNPSFHEIASNPSLPFANEAPVYVSALDELFFSSFSSPGNASVNNKVNRVRMSEVEEALKASKGSTVNVTVTPLDLPETVLSTNGGSGPFRGSLLFVGNGLGPLPPAVTLVNPRHPHNVTVLMNNFFGRQFNSIDDVKIHPKSGKIFFTDVQYGFSLGIRPAPLMPNQVYRFDPDTGGVRMVADGFVRPNGIAFTNDGKTAYISDTGSLQNPMRTSDFQTQPATIYAFDVDSVSQRFANRRVLAFTDAGIPDGLQVDMSGNVYAGTGDGVQVWGADGTLLGKFFVGTRTANMAFAGFGRLVILSQTKLFLARINAGNVNLEG</sequence>
<protein>
    <submittedName>
        <fullName evidence="1">Uncharacterized protein</fullName>
    </submittedName>
</protein>
<reference evidence="1 2" key="1">
    <citation type="journal article" date="2021" name="Appl. Environ. Microbiol.">
        <title>Genetic linkage and physical mapping for an oyster mushroom Pleurotus cornucopiae and QTL analysis for the trait cap color.</title>
        <authorList>
            <person name="Zhang Y."/>
            <person name="Gao W."/>
            <person name="Sonnenberg A."/>
            <person name="Chen Q."/>
            <person name="Zhang J."/>
            <person name="Huang C."/>
        </authorList>
    </citation>
    <scope>NUCLEOTIDE SEQUENCE [LARGE SCALE GENOMIC DNA]</scope>
    <source>
        <strain evidence="1">CCMSSC00406</strain>
    </source>
</reference>
<evidence type="ECO:0000313" key="2">
    <source>
        <dbReference type="Proteomes" id="UP000824881"/>
    </source>
</evidence>